<dbReference type="FunFam" id="3.40.50.720:FF:000009">
    <property type="entry name" value="Fatty oxidation complex, alpha subunit"/>
    <property type="match status" value="1"/>
</dbReference>
<keyword evidence="9" id="KW-0443">Lipid metabolism</keyword>
<dbReference type="InterPro" id="IPR006176">
    <property type="entry name" value="3-OHacyl-CoA_DH_NAD-bd"/>
</dbReference>
<evidence type="ECO:0000256" key="6">
    <source>
        <dbReference type="ARBA" id="ARBA00022963"/>
    </source>
</evidence>
<sequence>MTYKNFTLETGADGIALITWDMKDKSMNVIDMSVMDDLEAIVAHVATTDAIKGAIITSGKAAFSGGADLTMLEGLLKVFHAERAKDQEAAAKALFEGSRRLSLIYRKLETCGKPFVAAINGTCMGGGTELALACHARVAAEDDSFKMGLPEVKVGLFPGAGGTQRVMRMTDAQAGLQFLLQGQTLRAAKAKQMKLVDETAAPKKLVETARKMLQAGVKPVKPWDEKGFKLPNGPVYSPAGFQFWPAANAIYRRETHDNYPGARALLKSVFEGLQLPMDLALQVESRYFANVLQSPEAANMIRSLFVSMQELNKGARRPQDVKPNKIKKIGVLGAGFMGAGIAYVTAKAGIDVVLLDRDQAAADKGKAHSDELMSKAVSRGHATAGEKEKLLARITPTDNYDLLADCDLVIEAVFEDREVKRVVTEKAEAVMKARAIYASNTSTLPITSLAEASSRPKNFIGIHFFSPVDKMMLVEVILGKKTSDKALAMALDYIKAIKKTPIVVNDSRGFYTSRVVMTYIREGLMMLADGVPAAMVENAGKMAGMPVGPLSLGDEVALDLAWKIVSATRKDLGVNYVEGPLDNILEEMVVKRERFGRKNGKGFYDYAGKEKSLWPGIPEVLGKPKAADAFNIEELKQRLLVMQALETARIFEEKCLTDVREADVGSILGFGFAPYTGGTLSYIDMMGTHAFVELCKKFTKKWGPRFKPNRLLREMAKTNETFYGKFPPKAEAAITADAA</sequence>
<keyword evidence="17" id="KW-1185">Reference proteome</keyword>
<dbReference type="CDD" id="cd06558">
    <property type="entry name" value="crotonase-like"/>
    <property type="match status" value="1"/>
</dbReference>
<dbReference type="SUPFAM" id="SSF48179">
    <property type="entry name" value="6-phosphogluconate dehydrogenase C-terminal domain-like"/>
    <property type="match status" value="2"/>
</dbReference>
<dbReference type="InterPro" id="IPR018376">
    <property type="entry name" value="Enoyl-CoA_hyd/isom_CS"/>
</dbReference>
<dbReference type="InterPro" id="IPR006108">
    <property type="entry name" value="3HC_DH_C"/>
</dbReference>
<dbReference type="InterPro" id="IPR008927">
    <property type="entry name" value="6-PGluconate_DH-like_C_sf"/>
</dbReference>
<dbReference type="OrthoDB" id="9771883at2"/>
<dbReference type="GO" id="GO:0016509">
    <property type="term" value="F:long-chain (3S)-3-hydroxyacyl-CoA dehydrogenase (NAD+) activity"/>
    <property type="evidence" value="ECO:0007669"/>
    <property type="project" value="TreeGrafter"/>
</dbReference>
<dbReference type="Gene3D" id="3.40.50.720">
    <property type="entry name" value="NAD(P)-binding Rossmann-like Domain"/>
    <property type="match status" value="1"/>
</dbReference>
<comment type="similarity">
    <text evidence="13">Belongs to the enoyl-CoA hydratase/isomerase family.</text>
</comment>
<protein>
    <recommendedName>
        <fullName evidence="4">enoyl-CoA hydratase</fullName>
        <ecNumber evidence="4">4.2.1.17</ecNumber>
    </recommendedName>
</protein>
<dbReference type="InterPro" id="IPR001753">
    <property type="entry name" value="Enoyl-CoA_hydra/iso"/>
</dbReference>
<dbReference type="Proteomes" id="UP000183900">
    <property type="component" value="Unassembled WGS sequence"/>
</dbReference>
<evidence type="ECO:0000256" key="12">
    <source>
        <dbReference type="ARBA" id="ARBA00049556"/>
    </source>
</evidence>
<dbReference type="Gene3D" id="1.10.1040.50">
    <property type="match status" value="1"/>
</dbReference>
<evidence type="ECO:0000256" key="9">
    <source>
        <dbReference type="ARBA" id="ARBA00023098"/>
    </source>
</evidence>
<comment type="similarity">
    <text evidence="3">In the N-terminal section; belongs to the enoyl-CoA hydratase/isomerase family.</text>
</comment>
<evidence type="ECO:0000256" key="11">
    <source>
        <dbReference type="ARBA" id="ARBA00023268"/>
    </source>
</evidence>
<evidence type="ECO:0000256" key="7">
    <source>
        <dbReference type="ARBA" id="ARBA00023002"/>
    </source>
</evidence>
<proteinExistence type="inferred from homology"/>
<keyword evidence="5" id="KW-0276">Fatty acid metabolism</keyword>
<comment type="similarity">
    <text evidence="2">In the central section; belongs to the 3-hydroxyacyl-CoA dehydrogenase family.</text>
</comment>
<name>A0A0K6HVY5_9HYPH</name>
<dbReference type="Gene3D" id="3.90.226.10">
    <property type="entry name" value="2-enoyl-CoA Hydratase, Chain A, domain 1"/>
    <property type="match status" value="1"/>
</dbReference>
<feature type="domain" description="3-hydroxyacyl-CoA dehydrogenase NAD binding" evidence="15">
    <location>
        <begin position="328"/>
        <end position="506"/>
    </location>
</feature>
<evidence type="ECO:0000313" key="16">
    <source>
        <dbReference type="EMBL" id="CUA95192.1"/>
    </source>
</evidence>
<dbReference type="PROSITE" id="PS00166">
    <property type="entry name" value="ENOYL_COA_HYDRATASE"/>
    <property type="match status" value="1"/>
</dbReference>
<gene>
    <name evidence="16" type="ORF">Ga0061067_103474</name>
</gene>
<comment type="catalytic activity">
    <reaction evidence="12">
        <text>a (3S)-3-hydroxyacyl-CoA + NAD(+) = a 3-oxoacyl-CoA + NADH + H(+)</text>
        <dbReference type="Rhea" id="RHEA:22432"/>
        <dbReference type="ChEBI" id="CHEBI:15378"/>
        <dbReference type="ChEBI" id="CHEBI:57318"/>
        <dbReference type="ChEBI" id="CHEBI:57540"/>
        <dbReference type="ChEBI" id="CHEBI:57945"/>
        <dbReference type="ChEBI" id="CHEBI:90726"/>
        <dbReference type="EC" id="1.1.1.35"/>
    </reaction>
</comment>
<keyword evidence="10" id="KW-0456">Lyase</keyword>
<keyword evidence="8" id="KW-0520">NAD</keyword>
<keyword evidence="7" id="KW-0560">Oxidoreductase</keyword>
<dbReference type="SUPFAM" id="SSF52096">
    <property type="entry name" value="ClpP/crotonase"/>
    <property type="match status" value="1"/>
</dbReference>
<evidence type="ECO:0000256" key="2">
    <source>
        <dbReference type="ARBA" id="ARBA00007005"/>
    </source>
</evidence>
<dbReference type="GO" id="GO:0004300">
    <property type="term" value="F:enoyl-CoA hydratase activity"/>
    <property type="evidence" value="ECO:0007669"/>
    <property type="project" value="UniProtKB-EC"/>
</dbReference>
<dbReference type="PANTHER" id="PTHR43612:SF3">
    <property type="entry name" value="TRIFUNCTIONAL ENZYME SUBUNIT ALPHA, MITOCHONDRIAL"/>
    <property type="match status" value="1"/>
</dbReference>
<keyword evidence="6" id="KW-0442">Lipid degradation</keyword>
<dbReference type="EC" id="4.2.1.17" evidence="4"/>
<dbReference type="SUPFAM" id="SSF51735">
    <property type="entry name" value="NAD(P)-binding Rossmann-fold domains"/>
    <property type="match status" value="1"/>
</dbReference>
<dbReference type="Pfam" id="PF00725">
    <property type="entry name" value="3HCDH"/>
    <property type="match status" value="1"/>
</dbReference>
<evidence type="ECO:0000256" key="3">
    <source>
        <dbReference type="ARBA" id="ARBA00008750"/>
    </source>
</evidence>
<evidence type="ECO:0000256" key="8">
    <source>
        <dbReference type="ARBA" id="ARBA00023027"/>
    </source>
</evidence>
<organism evidence="16 17">
    <name type="scientific">Pannonibacter indicus</name>
    <dbReference type="NCBI Taxonomy" id="466044"/>
    <lineage>
        <taxon>Bacteria</taxon>
        <taxon>Pseudomonadati</taxon>
        <taxon>Pseudomonadota</taxon>
        <taxon>Alphaproteobacteria</taxon>
        <taxon>Hyphomicrobiales</taxon>
        <taxon>Stappiaceae</taxon>
        <taxon>Pannonibacter</taxon>
    </lineage>
</organism>
<feature type="domain" description="3-hydroxyacyl-CoA dehydrogenase C-terminal" evidence="14">
    <location>
        <begin position="509"/>
        <end position="606"/>
    </location>
</feature>
<dbReference type="GO" id="GO:0006635">
    <property type="term" value="P:fatty acid beta-oxidation"/>
    <property type="evidence" value="ECO:0007669"/>
    <property type="project" value="UniProtKB-UniPathway"/>
</dbReference>
<dbReference type="InterPro" id="IPR050136">
    <property type="entry name" value="FA_oxidation_alpha_subunit"/>
</dbReference>
<reference evidence="17" key="1">
    <citation type="submission" date="2015-08" db="EMBL/GenBank/DDBJ databases">
        <authorList>
            <person name="Varghese N."/>
        </authorList>
    </citation>
    <scope>NUCLEOTIDE SEQUENCE [LARGE SCALE GENOMIC DNA]</scope>
    <source>
        <strain evidence="17">DSM 23407</strain>
    </source>
</reference>
<keyword evidence="11" id="KW-0511">Multifunctional enzyme</keyword>
<dbReference type="AlphaFoldDB" id="A0A0K6HVY5"/>
<dbReference type="GO" id="GO:0070403">
    <property type="term" value="F:NAD+ binding"/>
    <property type="evidence" value="ECO:0007669"/>
    <property type="project" value="InterPro"/>
</dbReference>
<evidence type="ECO:0000256" key="4">
    <source>
        <dbReference type="ARBA" id="ARBA00012076"/>
    </source>
</evidence>
<dbReference type="InterPro" id="IPR036291">
    <property type="entry name" value="NAD(P)-bd_dom_sf"/>
</dbReference>
<evidence type="ECO:0000256" key="13">
    <source>
        <dbReference type="RuleBase" id="RU003707"/>
    </source>
</evidence>
<dbReference type="EMBL" id="CYHE01000003">
    <property type="protein sequence ID" value="CUA95192.1"/>
    <property type="molecule type" value="Genomic_DNA"/>
</dbReference>
<dbReference type="RefSeq" id="WP_055455218.1">
    <property type="nucleotide sequence ID" value="NZ_CYHE01000003.1"/>
</dbReference>
<evidence type="ECO:0000313" key="17">
    <source>
        <dbReference type="Proteomes" id="UP000183900"/>
    </source>
</evidence>
<evidence type="ECO:0000259" key="14">
    <source>
        <dbReference type="Pfam" id="PF00725"/>
    </source>
</evidence>
<dbReference type="PANTHER" id="PTHR43612">
    <property type="entry name" value="TRIFUNCTIONAL ENZYME SUBUNIT ALPHA"/>
    <property type="match status" value="1"/>
</dbReference>
<evidence type="ECO:0000256" key="10">
    <source>
        <dbReference type="ARBA" id="ARBA00023239"/>
    </source>
</evidence>
<dbReference type="UniPathway" id="UPA00659"/>
<accession>A0A0K6HVY5</accession>
<dbReference type="Pfam" id="PF02737">
    <property type="entry name" value="3HCDH_N"/>
    <property type="match status" value="1"/>
</dbReference>
<evidence type="ECO:0000256" key="1">
    <source>
        <dbReference type="ARBA" id="ARBA00005005"/>
    </source>
</evidence>
<comment type="pathway">
    <text evidence="1">Lipid metabolism; fatty acid beta-oxidation.</text>
</comment>
<dbReference type="Pfam" id="PF00378">
    <property type="entry name" value="ECH_1"/>
    <property type="match status" value="1"/>
</dbReference>
<evidence type="ECO:0000259" key="15">
    <source>
        <dbReference type="Pfam" id="PF02737"/>
    </source>
</evidence>
<evidence type="ECO:0000256" key="5">
    <source>
        <dbReference type="ARBA" id="ARBA00022832"/>
    </source>
</evidence>
<dbReference type="InterPro" id="IPR029045">
    <property type="entry name" value="ClpP/crotonase-like_dom_sf"/>
</dbReference>